<dbReference type="AlphaFoldDB" id="A0AA88DML1"/>
<keyword evidence="9" id="KW-1185">Reference proteome</keyword>
<protein>
    <recommendedName>
        <fullName evidence="7">BHLH domain-containing protein</fullName>
    </recommendedName>
</protein>
<comment type="subcellular location">
    <subcellularLocation>
        <location evidence="1">Nucleus</location>
    </subcellularLocation>
</comment>
<evidence type="ECO:0000256" key="6">
    <source>
        <dbReference type="SAM" id="MobiDB-lite"/>
    </source>
</evidence>
<feature type="domain" description="BHLH" evidence="7">
    <location>
        <begin position="208"/>
        <end position="257"/>
    </location>
</feature>
<dbReference type="InterPro" id="IPR045843">
    <property type="entry name" value="IND-like"/>
</dbReference>
<comment type="caution">
    <text evidence="8">The sequence shown here is derived from an EMBL/GenBank/DDBJ whole genome shotgun (WGS) entry which is preliminary data.</text>
</comment>
<dbReference type="PANTHER" id="PTHR45914">
    <property type="entry name" value="TRANSCRIPTION FACTOR HEC3-RELATED"/>
    <property type="match status" value="1"/>
</dbReference>
<dbReference type="GO" id="GO:0003677">
    <property type="term" value="F:DNA binding"/>
    <property type="evidence" value="ECO:0007669"/>
    <property type="project" value="UniProtKB-KW"/>
</dbReference>
<reference evidence="8" key="1">
    <citation type="submission" date="2023-07" db="EMBL/GenBank/DDBJ databases">
        <title>draft genome sequence of fig (Ficus carica).</title>
        <authorList>
            <person name="Takahashi T."/>
            <person name="Nishimura K."/>
        </authorList>
    </citation>
    <scope>NUCLEOTIDE SEQUENCE</scope>
</reference>
<evidence type="ECO:0000256" key="1">
    <source>
        <dbReference type="ARBA" id="ARBA00004123"/>
    </source>
</evidence>
<proteinExistence type="predicted"/>
<dbReference type="PROSITE" id="PS50888">
    <property type="entry name" value="BHLH"/>
    <property type="match status" value="1"/>
</dbReference>
<dbReference type="SUPFAM" id="SSF47459">
    <property type="entry name" value="HLH, helix-loop-helix DNA-binding domain"/>
    <property type="match status" value="1"/>
</dbReference>
<evidence type="ECO:0000313" key="8">
    <source>
        <dbReference type="EMBL" id="GMN58058.1"/>
    </source>
</evidence>
<dbReference type="InterPro" id="IPR036638">
    <property type="entry name" value="HLH_DNA-bd_sf"/>
</dbReference>
<dbReference type="GO" id="GO:0005634">
    <property type="term" value="C:nucleus"/>
    <property type="evidence" value="ECO:0007669"/>
    <property type="project" value="UniProtKB-SubCell"/>
</dbReference>
<dbReference type="Gene3D" id="4.10.280.10">
    <property type="entry name" value="Helix-loop-helix DNA-binding domain"/>
    <property type="match status" value="1"/>
</dbReference>
<name>A0AA88DML1_FICCA</name>
<dbReference type="Pfam" id="PF00010">
    <property type="entry name" value="HLH"/>
    <property type="match status" value="1"/>
</dbReference>
<keyword evidence="3" id="KW-0238">DNA-binding</keyword>
<evidence type="ECO:0000256" key="4">
    <source>
        <dbReference type="ARBA" id="ARBA00023163"/>
    </source>
</evidence>
<feature type="region of interest" description="Disordered" evidence="6">
    <location>
        <begin position="181"/>
        <end position="225"/>
    </location>
</feature>
<gene>
    <name evidence="8" type="ORF">TIFTF001_027158</name>
</gene>
<accession>A0AA88DML1</accession>
<dbReference type="InterPro" id="IPR045239">
    <property type="entry name" value="bHLH95_bHLH"/>
</dbReference>
<dbReference type="SMART" id="SM00353">
    <property type="entry name" value="HLH"/>
    <property type="match status" value="1"/>
</dbReference>
<dbReference type="GO" id="GO:0046983">
    <property type="term" value="F:protein dimerization activity"/>
    <property type="evidence" value="ECO:0007669"/>
    <property type="project" value="InterPro"/>
</dbReference>
<dbReference type="InterPro" id="IPR011598">
    <property type="entry name" value="bHLH_dom"/>
</dbReference>
<dbReference type="EMBL" id="BTGU01000075">
    <property type="protein sequence ID" value="GMN58058.1"/>
    <property type="molecule type" value="Genomic_DNA"/>
</dbReference>
<evidence type="ECO:0000313" key="9">
    <source>
        <dbReference type="Proteomes" id="UP001187192"/>
    </source>
</evidence>
<organism evidence="8 9">
    <name type="scientific">Ficus carica</name>
    <name type="common">Common fig</name>
    <dbReference type="NCBI Taxonomy" id="3494"/>
    <lineage>
        <taxon>Eukaryota</taxon>
        <taxon>Viridiplantae</taxon>
        <taxon>Streptophyta</taxon>
        <taxon>Embryophyta</taxon>
        <taxon>Tracheophyta</taxon>
        <taxon>Spermatophyta</taxon>
        <taxon>Magnoliopsida</taxon>
        <taxon>eudicotyledons</taxon>
        <taxon>Gunneridae</taxon>
        <taxon>Pentapetalae</taxon>
        <taxon>rosids</taxon>
        <taxon>fabids</taxon>
        <taxon>Rosales</taxon>
        <taxon>Moraceae</taxon>
        <taxon>Ficeae</taxon>
        <taxon>Ficus</taxon>
    </lineage>
</organism>
<dbReference type="CDD" id="cd11393">
    <property type="entry name" value="bHLH_AtbHLH_like"/>
    <property type="match status" value="1"/>
</dbReference>
<keyword evidence="4" id="KW-0804">Transcription</keyword>
<evidence type="ECO:0000256" key="3">
    <source>
        <dbReference type="ARBA" id="ARBA00023125"/>
    </source>
</evidence>
<keyword evidence="2" id="KW-0805">Transcription regulation</keyword>
<keyword evidence="5" id="KW-0539">Nucleus</keyword>
<dbReference type="PANTHER" id="PTHR45914:SF24">
    <property type="entry name" value="BHLH DOMAIN-CONTAINING PROTEIN"/>
    <property type="match status" value="1"/>
</dbReference>
<sequence length="352" mass="37966">MAERDFQYQSLLHVNNNNNSSSNDAGECSFDEMAVFNSMFSSVSLLSLLTSAPPLPIPPEPLLPTLPPLFATDFASPNLPPPPPPPPPSFGFLSDANIPPSTLNFLLLPKTEPLSFGDMTTDETKSLPFPTPPPPPPFNFMFTGTDSSTAAPTEPLLFLHLPELLSLDYFSSTTAAAEDYSASSSSSITPLRKRARANPASQQPPQPPMVPRGSALARQRRQKLSDKTRCLQKLLPWDKKMDTATMLEEAYKYVKFLQAQLAALRSMPAVVSSSSSSTAGGGCFGGLGRLNRNQLLQVLVNSPVAQTTLSSRGCCVFSVEQLGLLDRLADMSRSSASAATARNISYLPPNRF</sequence>
<evidence type="ECO:0000256" key="5">
    <source>
        <dbReference type="ARBA" id="ARBA00023242"/>
    </source>
</evidence>
<evidence type="ECO:0000256" key="2">
    <source>
        <dbReference type="ARBA" id="ARBA00023015"/>
    </source>
</evidence>
<dbReference type="Proteomes" id="UP001187192">
    <property type="component" value="Unassembled WGS sequence"/>
</dbReference>
<dbReference type="GO" id="GO:0003700">
    <property type="term" value="F:DNA-binding transcription factor activity"/>
    <property type="evidence" value="ECO:0007669"/>
    <property type="project" value="InterPro"/>
</dbReference>
<evidence type="ECO:0000259" key="7">
    <source>
        <dbReference type="PROSITE" id="PS50888"/>
    </source>
</evidence>